<keyword evidence="8" id="KW-1185">Reference proteome</keyword>
<name>K6VJE3_9MICO</name>
<dbReference type="PROSITE" id="PS50895">
    <property type="entry name" value="SURF1"/>
    <property type="match status" value="1"/>
</dbReference>
<comment type="caution">
    <text evidence="7">The sequence shown here is derived from an EMBL/GenBank/DDBJ whole genome shotgun (WGS) entry which is preliminary data.</text>
</comment>
<evidence type="ECO:0000256" key="1">
    <source>
        <dbReference type="ARBA" id="ARBA00004370"/>
    </source>
</evidence>
<reference evidence="7 8" key="1">
    <citation type="submission" date="2012-08" db="EMBL/GenBank/DDBJ databases">
        <title>Whole genome shotgun sequence of Austwickia chelonae NBRC 105200.</title>
        <authorList>
            <person name="Yoshida I."/>
            <person name="Hosoyama A."/>
            <person name="Tsuchikane K."/>
            <person name="Katsumata H."/>
            <person name="Ando Y."/>
            <person name="Ohji S."/>
            <person name="Hamada M."/>
            <person name="Tamura T."/>
            <person name="Yamazoe A."/>
            <person name="Yamazaki S."/>
            <person name="Fujita N."/>
        </authorList>
    </citation>
    <scope>NUCLEOTIDE SEQUENCE [LARGE SCALE GENOMIC DNA]</scope>
    <source>
        <strain evidence="7 8">NBRC 105200</strain>
    </source>
</reference>
<keyword evidence="5 6" id="KW-0472">Membrane</keyword>
<dbReference type="OrthoDB" id="3266379at2"/>
<dbReference type="InterPro" id="IPR045214">
    <property type="entry name" value="Surf1/Surf4"/>
</dbReference>
<evidence type="ECO:0000256" key="4">
    <source>
        <dbReference type="ARBA" id="ARBA00022989"/>
    </source>
</evidence>
<dbReference type="eggNOG" id="COG3346">
    <property type="taxonomic scope" value="Bacteria"/>
</dbReference>
<comment type="caution">
    <text evidence="6">Lacks conserved residue(s) required for the propagation of feature annotation.</text>
</comment>
<comment type="similarity">
    <text evidence="2 6">Belongs to the SURF1 family.</text>
</comment>
<dbReference type="GO" id="GO:0005886">
    <property type="term" value="C:plasma membrane"/>
    <property type="evidence" value="ECO:0007669"/>
    <property type="project" value="UniProtKB-SubCell"/>
</dbReference>
<evidence type="ECO:0000256" key="6">
    <source>
        <dbReference type="RuleBase" id="RU363076"/>
    </source>
</evidence>
<sequence length="268" mass="28936">MLRTALTPKWLALLVLVLAVVVGFAALGLWQWDTAHERGVAEATKEAAAKPEAPLVQVMPTDGTFPVGALDRKVSMTGTYEASGQVLVAGRRRGETEGFWVVAPLLVEGSRGRSGDPVRIPVLRGFVAAGVEAQPPPTGRVEVKGVLAQGEPPPNQFRPLPEGQVATLNVPTLLNRWGGEVYNAFVFTLSQSPAVDDDMLTPVPPPAPGSTQLNWRNLGYALQWFFFAAFALYMWWRMVREESRVRAVLAEAQAVPADSSTGKGEPAR</sequence>
<evidence type="ECO:0000256" key="3">
    <source>
        <dbReference type="ARBA" id="ARBA00022692"/>
    </source>
</evidence>
<evidence type="ECO:0000313" key="7">
    <source>
        <dbReference type="EMBL" id="GAB76869.1"/>
    </source>
</evidence>
<accession>K6VJE3</accession>
<dbReference type="CDD" id="cd06662">
    <property type="entry name" value="SURF1"/>
    <property type="match status" value="1"/>
</dbReference>
<keyword evidence="3 6" id="KW-0812">Transmembrane</keyword>
<dbReference type="AlphaFoldDB" id="K6VJE3"/>
<dbReference type="PANTHER" id="PTHR23427:SF2">
    <property type="entry name" value="SURFEIT LOCUS PROTEIN 1"/>
    <property type="match status" value="1"/>
</dbReference>
<dbReference type="Pfam" id="PF02104">
    <property type="entry name" value="SURF1"/>
    <property type="match status" value="1"/>
</dbReference>
<proteinExistence type="inferred from homology"/>
<dbReference type="InterPro" id="IPR002994">
    <property type="entry name" value="Surf1/Shy1"/>
</dbReference>
<organism evidence="7 8">
    <name type="scientific">Austwickia chelonae NBRC 105200</name>
    <dbReference type="NCBI Taxonomy" id="1184607"/>
    <lineage>
        <taxon>Bacteria</taxon>
        <taxon>Bacillati</taxon>
        <taxon>Actinomycetota</taxon>
        <taxon>Actinomycetes</taxon>
        <taxon>Micrococcales</taxon>
        <taxon>Dermatophilaceae</taxon>
        <taxon>Austwickia</taxon>
    </lineage>
</organism>
<dbReference type="PANTHER" id="PTHR23427">
    <property type="entry name" value="SURFEIT LOCUS PROTEIN"/>
    <property type="match status" value="1"/>
</dbReference>
<comment type="subcellular location">
    <subcellularLocation>
        <location evidence="6">Cell membrane</location>
        <topology evidence="6">Multi-pass membrane protein</topology>
    </subcellularLocation>
    <subcellularLocation>
        <location evidence="1">Membrane</location>
    </subcellularLocation>
</comment>
<keyword evidence="4 6" id="KW-1133">Transmembrane helix</keyword>
<protein>
    <recommendedName>
        <fullName evidence="6">SURF1-like protein</fullName>
    </recommendedName>
</protein>
<dbReference type="RefSeq" id="WP_006501620.1">
    <property type="nucleotide sequence ID" value="NZ_BAGZ01000003.1"/>
</dbReference>
<evidence type="ECO:0000256" key="5">
    <source>
        <dbReference type="ARBA" id="ARBA00023136"/>
    </source>
</evidence>
<gene>
    <name evidence="7" type="ORF">AUCHE_03_00860</name>
</gene>
<feature type="transmembrane region" description="Helical" evidence="6">
    <location>
        <begin position="218"/>
        <end position="236"/>
    </location>
</feature>
<dbReference type="EMBL" id="BAGZ01000003">
    <property type="protein sequence ID" value="GAB76869.1"/>
    <property type="molecule type" value="Genomic_DNA"/>
</dbReference>
<dbReference type="Proteomes" id="UP000008495">
    <property type="component" value="Unassembled WGS sequence"/>
</dbReference>
<evidence type="ECO:0000256" key="2">
    <source>
        <dbReference type="ARBA" id="ARBA00007165"/>
    </source>
</evidence>
<keyword evidence="6" id="KW-1003">Cell membrane</keyword>
<dbReference type="STRING" id="100225.SAMN05421595_2003"/>
<evidence type="ECO:0000313" key="8">
    <source>
        <dbReference type="Proteomes" id="UP000008495"/>
    </source>
</evidence>